<gene>
    <name evidence="1" type="ORF">MLD38_021969</name>
</gene>
<sequence>MCAVKPEQLRLQPYRFPERISGYVSQDNALFPSPTVEEATMYSVFPRLPVSKKDAADRVRTLMKDIGLAHVVNARIGSGSNSGISGGQKTRVLIAVELIHDPAVILPTLGIESGSALHVMKLLKSMAVFQRKTVTVMISLDSEFSSLWIVLPCSPVGRPCNNRLRLRESTVKSGRPVEILQQHLQNQTTVRLKSRTEPSGWICAWHNLPQLGRSHGRYRLANPPRVLRLQPDFPTVLLNRTAYIPARKKDAHEETSRGAYRVSSYVMVNMLVFLVFLLVVSFLYSTPVYWLVGLRRSTDSFLYFSLVKWMVLSMSNSFVSCFSELVPGFIMGTSVISGLMGSILLALIRLLHIIGENPQILDITHYISLF</sequence>
<comment type="caution">
    <text evidence="1">The sequence shown here is derived from an EMBL/GenBank/DDBJ whole genome shotgun (WGS) entry which is preliminary data.</text>
</comment>
<protein>
    <submittedName>
        <fullName evidence="1">Uncharacterized protein</fullName>
    </submittedName>
</protein>
<accession>A0ACB9QHY5</accession>
<evidence type="ECO:0000313" key="1">
    <source>
        <dbReference type="EMBL" id="KAI4366045.1"/>
    </source>
</evidence>
<proteinExistence type="predicted"/>
<name>A0ACB9QHY5_9MYRT</name>
<evidence type="ECO:0000313" key="2">
    <source>
        <dbReference type="Proteomes" id="UP001057402"/>
    </source>
</evidence>
<reference evidence="2" key="1">
    <citation type="journal article" date="2023" name="Front. Plant Sci.">
        <title>Chromosomal-level genome assembly of Melastoma candidum provides insights into trichome evolution.</title>
        <authorList>
            <person name="Zhong Y."/>
            <person name="Wu W."/>
            <person name="Sun C."/>
            <person name="Zou P."/>
            <person name="Liu Y."/>
            <person name="Dai S."/>
            <person name="Zhou R."/>
        </authorList>
    </citation>
    <scope>NUCLEOTIDE SEQUENCE [LARGE SCALE GENOMIC DNA]</scope>
</reference>
<organism evidence="1 2">
    <name type="scientific">Melastoma candidum</name>
    <dbReference type="NCBI Taxonomy" id="119954"/>
    <lineage>
        <taxon>Eukaryota</taxon>
        <taxon>Viridiplantae</taxon>
        <taxon>Streptophyta</taxon>
        <taxon>Embryophyta</taxon>
        <taxon>Tracheophyta</taxon>
        <taxon>Spermatophyta</taxon>
        <taxon>Magnoliopsida</taxon>
        <taxon>eudicotyledons</taxon>
        <taxon>Gunneridae</taxon>
        <taxon>Pentapetalae</taxon>
        <taxon>rosids</taxon>
        <taxon>malvids</taxon>
        <taxon>Myrtales</taxon>
        <taxon>Melastomataceae</taxon>
        <taxon>Melastomatoideae</taxon>
        <taxon>Melastomateae</taxon>
        <taxon>Melastoma</taxon>
    </lineage>
</organism>
<dbReference type="EMBL" id="CM042885">
    <property type="protein sequence ID" value="KAI4366045.1"/>
    <property type="molecule type" value="Genomic_DNA"/>
</dbReference>
<keyword evidence="2" id="KW-1185">Reference proteome</keyword>
<dbReference type="Proteomes" id="UP001057402">
    <property type="component" value="Chromosome 6"/>
</dbReference>